<dbReference type="Pfam" id="PF00240">
    <property type="entry name" value="ubiquitin"/>
    <property type="match status" value="1"/>
</dbReference>
<gene>
    <name evidence="8" type="primary">RAG1</name>
    <name evidence="8" type="ORF">SNAT2548_LOCUS1997</name>
</gene>
<name>A0A812HUN9_9DINO</name>
<dbReference type="SMART" id="SM00184">
    <property type="entry name" value="RING"/>
    <property type="match status" value="1"/>
</dbReference>
<dbReference type="AlphaFoldDB" id="A0A812HUN9"/>
<keyword evidence="2 4" id="KW-0863">Zinc-finger</keyword>
<evidence type="ECO:0000256" key="1">
    <source>
        <dbReference type="ARBA" id="ARBA00022723"/>
    </source>
</evidence>
<protein>
    <submittedName>
        <fullName evidence="8">RAG1 protein</fullName>
    </submittedName>
</protein>
<evidence type="ECO:0000256" key="5">
    <source>
        <dbReference type="SAM" id="Coils"/>
    </source>
</evidence>
<organism evidence="8 9">
    <name type="scientific">Symbiodinium natans</name>
    <dbReference type="NCBI Taxonomy" id="878477"/>
    <lineage>
        <taxon>Eukaryota</taxon>
        <taxon>Sar</taxon>
        <taxon>Alveolata</taxon>
        <taxon>Dinophyceae</taxon>
        <taxon>Suessiales</taxon>
        <taxon>Symbiodiniaceae</taxon>
        <taxon>Symbiodinium</taxon>
    </lineage>
</organism>
<dbReference type="PANTHER" id="PTHR46016:SF1">
    <property type="entry name" value="RING-TYPE DOMAIN-CONTAINING PROTEIN"/>
    <property type="match status" value="1"/>
</dbReference>
<reference evidence="8" key="1">
    <citation type="submission" date="2021-02" db="EMBL/GenBank/DDBJ databases">
        <authorList>
            <person name="Dougan E. K."/>
            <person name="Rhodes N."/>
            <person name="Thang M."/>
            <person name="Chan C."/>
        </authorList>
    </citation>
    <scope>NUCLEOTIDE SEQUENCE</scope>
</reference>
<dbReference type="GO" id="GO:0000209">
    <property type="term" value="P:protein polyubiquitination"/>
    <property type="evidence" value="ECO:0007669"/>
    <property type="project" value="TreeGrafter"/>
</dbReference>
<dbReference type="GO" id="GO:0006511">
    <property type="term" value="P:ubiquitin-dependent protein catabolic process"/>
    <property type="evidence" value="ECO:0007669"/>
    <property type="project" value="TreeGrafter"/>
</dbReference>
<dbReference type="InterPro" id="IPR051438">
    <property type="entry name" value="RNF_E3_ubiq-protein_ligase"/>
</dbReference>
<dbReference type="Proteomes" id="UP000604046">
    <property type="component" value="Unassembled WGS sequence"/>
</dbReference>
<feature type="domain" description="RING-type" evidence="7">
    <location>
        <begin position="20"/>
        <end position="58"/>
    </location>
</feature>
<keyword evidence="9" id="KW-1185">Reference proteome</keyword>
<dbReference type="SUPFAM" id="SSF57850">
    <property type="entry name" value="RING/U-box"/>
    <property type="match status" value="1"/>
</dbReference>
<dbReference type="InterPro" id="IPR001841">
    <property type="entry name" value="Znf_RING"/>
</dbReference>
<keyword evidence="3" id="KW-0862">Zinc</keyword>
<evidence type="ECO:0000259" key="6">
    <source>
        <dbReference type="PROSITE" id="PS50053"/>
    </source>
</evidence>
<sequence length="301" mass="34067">MGLPDEQLLNPQAVSKALRCVICTEVFVKPVSSICQHVFCRRCIERALGRNARCPTCRSPLNAWELNPNPLVQTLLDEVLVRCPRFRDSCAWTGPQEASAAHEAACPVLERLNLAQRLDLKEQALKEQADTIESLRGQVCQQEQLVDHLKSQAVRQERQLAELRRELRTKDQELAKTKRGTALIRADVQAELAAQWASKAQADADLARQNLESLRSNDEVIQVKDLLGKTLVIKVDLHKPVVDVKKTIVEKTGCPEDVFGLSHEGKILEEDSLASRYQISSESTLFMRMRRPHPYNSYRRT</sequence>
<feature type="domain" description="Ubiquitin-like" evidence="6">
    <location>
        <begin position="221"/>
        <end position="294"/>
    </location>
</feature>
<dbReference type="InterPro" id="IPR000626">
    <property type="entry name" value="Ubiquitin-like_dom"/>
</dbReference>
<dbReference type="PANTHER" id="PTHR46016">
    <property type="entry name" value="ZINC FINGER, RING/FYVE/PHD-TYPE"/>
    <property type="match status" value="1"/>
</dbReference>
<proteinExistence type="predicted"/>
<evidence type="ECO:0000313" key="9">
    <source>
        <dbReference type="Proteomes" id="UP000604046"/>
    </source>
</evidence>
<accession>A0A812HUN9</accession>
<dbReference type="InterPro" id="IPR013083">
    <property type="entry name" value="Znf_RING/FYVE/PHD"/>
</dbReference>
<dbReference type="Pfam" id="PF13923">
    <property type="entry name" value="zf-C3HC4_2"/>
    <property type="match status" value="1"/>
</dbReference>
<evidence type="ECO:0000256" key="4">
    <source>
        <dbReference type="PROSITE-ProRule" id="PRU00175"/>
    </source>
</evidence>
<keyword evidence="1" id="KW-0479">Metal-binding</keyword>
<dbReference type="PROSITE" id="PS00518">
    <property type="entry name" value="ZF_RING_1"/>
    <property type="match status" value="1"/>
</dbReference>
<feature type="coiled-coil region" evidence="5">
    <location>
        <begin position="118"/>
        <end position="217"/>
    </location>
</feature>
<keyword evidence="5" id="KW-0175">Coiled coil</keyword>
<dbReference type="PROSITE" id="PS50053">
    <property type="entry name" value="UBIQUITIN_2"/>
    <property type="match status" value="1"/>
</dbReference>
<evidence type="ECO:0000256" key="2">
    <source>
        <dbReference type="ARBA" id="ARBA00022771"/>
    </source>
</evidence>
<dbReference type="SUPFAM" id="SSF54236">
    <property type="entry name" value="Ubiquitin-like"/>
    <property type="match status" value="1"/>
</dbReference>
<evidence type="ECO:0000259" key="7">
    <source>
        <dbReference type="PROSITE" id="PS50089"/>
    </source>
</evidence>
<dbReference type="PROSITE" id="PS50089">
    <property type="entry name" value="ZF_RING_2"/>
    <property type="match status" value="1"/>
</dbReference>
<evidence type="ECO:0000313" key="8">
    <source>
        <dbReference type="EMBL" id="CAE6961596.1"/>
    </source>
</evidence>
<dbReference type="GO" id="GO:0061630">
    <property type="term" value="F:ubiquitin protein ligase activity"/>
    <property type="evidence" value="ECO:0007669"/>
    <property type="project" value="TreeGrafter"/>
</dbReference>
<dbReference type="Gene3D" id="1.20.5.730">
    <property type="entry name" value="Single helix bin"/>
    <property type="match status" value="1"/>
</dbReference>
<dbReference type="GO" id="GO:0008270">
    <property type="term" value="F:zinc ion binding"/>
    <property type="evidence" value="ECO:0007669"/>
    <property type="project" value="UniProtKB-KW"/>
</dbReference>
<dbReference type="InterPro" id="IPR017907">
    <property type="entry name" value="Znf_RING_CS"/>
</dbReference>
<dbReference type="OrthoDB" id="305238at2759"/>
<dbReference type="Gene3D" id="3.10.20.90">
    <property type="entry name" value="Phosphatidylinositol 3-kinase Catalytic Subunit, Chain A, domain 1"/>
    <property type="match status" value="1"/>
</dbReference>
<dbReference type="Gene3D" id="3.30.40.10">
    <property type="entry name" value="Zinc/RING finger domain, C3HC4 (zinc finger)"/>
    <property type="match status" value="1"/>
</dbReference>
<dbReference type="CDD" id="cd17039">
    <property type="entry name" value="Ubl_ubiquitin_like"/>
    <property type="match status" value="1"/>
</dbReference>
<dbReference type="SMART" id="SM00213">
    <property type="entry name" value="UBQ"/>
    <property type="match status" value="1"/>
</dbReference>
<dbReference type="InterPro" id="IPR029071">
    <property type="entry name" value="Ubiquitin-like_domsf"/>
</dbReference>
<evidence type="ECO:0000256" key="3">
    <source>
        <dbReference type="ARBA" id="ARBA00022833"/>
    </source>
</evidence>
<dbReference type="EMBL" id="CAJNDS010000113">
    <property type="protein sequence ID" value="CAE6961596.1"/>
    <property type="molecule type" value="Genomic_DNA"/>
</dbReference>
<comment type="caution">
    <text evidence="8">The sequence shown here is derived from an EMBL/GenBank/DDBJ whole genome shotgun (WGS) entry which is preliminary data.</text>
</comment>